<evidence type="ECO:0000256" key="4">
    <source>
        <dbReference type="ARBA" id="ARBA00023002"/>
    </source>
</evidence>
<reference evidence="8 9" key="1">
    <citation type="submission" date="2024-08" db="EMBL/GenBank/DDBJ databases">
        <title>Whole-genome sequencing of halo(alkali)philic microorganisms from hypersaline lakes.</title>
        <authorList>
            <person name="Sorokin D.Y."/>
            <person name="Merkel A.Y."/>
            <person name="Messina E."/>
            <person name="Yakimov M."/>
        </authorList>
    </citation>
    <scope>NUCLEOTIDE SEQUENCE [LARGE SCALE GENOMIC DNA]</scope>
    <source>
        <strain evidence="8 9">AB-hyl4</strain>
    </source>
</reference>
<protein>
    <recommendedName>
        <fullName evidence="5">N-acetyl-gamma-glutamyl-phosphate reductase</fullName>
        <shortName evidence="5">AGPR</shortName>
        <ecNumber evidence="5">1.2.1.38</ecNumber>
    </recommendedName>
    <alternativeName>
        <fullName evidence="5">N-acetyl-glutamate semialdehyde dehydrogenase</fullName>
        <shortName evidence="5">NAGSA dehydrogenase</shortName>
    </alternativeName>
</protein>
<evidence type="ECO:0000313" key="9">
    <source>
        <dbReference type="Proteomes" id="UP001575105"/>
    </source>
</evidence>
<keyword evidence="9" id="KW-1185">Reference proteome</keyword>
<gene>
    <name evidence="5 8" type="primary">argC</name>
    <name evidence="8" type="ORF">ACERK3_18315</name>
</gene>
<dbReference type="InterPro" id="IPR036291">
    <property type="entry name" value="NAD(P)-bd_dom_sf"/>
</dbReference>
<dbReference type="InterPro" id="IPR050085">
    <property type="entry name" value="AGPR"/>
</dbReference>
<dbReference type="PANTHER" id="PTHR32338:SF10">
    <property type="entry name" value="N-ACETYL-GAMMA-GLUTAMYL-PHOSPHATE REDUCTASE, CHLOROPLASTIC-RELATED"/>
    <property type="match status" value="1"/>
</dbReference>
<evidence type="ECO:0000256" key="6">
    <source>
        <dbReference type="PROSITE-ProRule" id="PRU10010"/>
    </source>
</evidence>
<sequence>MTRVRTAIVGPTGYTGFHLIDLLLRHPQAELTYLASHRDELPDIREEFPQLLGRLTDEQAVCRPIDPDTIADVADVVFLALPHRAAMSYVPRLLDAGLRVIDLSADYRLADADLYERVYEHPHEDLANLADAVYGLTELYRDQLPGAMLVANPGCYPTAAALGIAPLLARSVVQREGIVINAASGVTGAGRKPSLALMFAEQNDAFGAYGKIGGHRHQSEIEQTLGRVAGQAMSLLFVPHLLPVDRGILETIYLTPTQQDVTEEELFEAFEDAYADEPFVRVRENLPNIKHVVGTNFVDVTVRLTGPAEQRRVVVFAAEDNVIKGAAGQAIQNMNVVFELDETAGLM</sequence>
<keyword evidence="5" id="KW-0963">Cytoplasm</keyword>
<dbReference type="CDD" id="cd17895">
    <property type="entry name" value="AGPR_1_N"/>
    <property type="match status" value="1"/>
</dbReference>
<comment type="subcellular location">
    <subcellularLocation>
        <location evidence="5">Cytoplasm</location>
    </subcellularLocation>
</comment>
<comment type="catalytic activity">
    <reaction evidence="5">
        <text>N-acetyl-L-glutamate 5-semialdehyde + phosphate + NADP(+) = N-acetyl-L-glutamyl 5-phosphate + NADPH + H(+)</text>
        <dbReference type="Rhea" id="RHEA:21588"/>
        <dbReference type="ChEBI" id="CHEBI:15378"/>
        <dbReference type="ChEBI" id="CHEBI:29123"/>
        <dbReference type="ChEBI" id="CHEBI:43474"/>
        <dbReference type="ChEBI" id="CHEBI:57783"/>
        <dbReference type="ChEBI" id="CHEBI:57936"/>
        <dbReference type="ChEBI" id="CHEBI:58349"/>
        <dbReference type="EC" id="1.2.1.38"/>
    </reaction>
</comment>
<accession>A0ABV4U9K0</accession>
<comment type="pathway">
    <text evidence="5">Amino-acid biosynthesis; L-arginine biosynthesis; N(2)-acetyl-L-ornithine from L-glutamate: step 3/4.</text>
</comment>
<feature type="domain" description="Semialdehyde dehydrogenase NAD-binding" evidence="7">
    <location>
        <begin position="5"/>
        <end position="147"/>
    </location>
</feature>
<dbReference type="PROSITE" id="PS01224">
    <property type="entry name" value="ARGC"/>
    <property type="match status" value="1"/>
</dbReference>
<evidence type="ECO:0000259" key="7">
    <source>
        <dbReference type="SMART" id="SM00859"/>
    </source>
</evidence>
<keyword evidence="1 5" id="KW-0055">Arginine biosynthesis</keyword>
<dbReference type="Pfam" id="PF01118">
    <property type="entry name" value="Semialdhyde_dh"/>
    <property type="match status" value="1"/>
</dbReference>
<dbReference type="Pfam" id="PF22698">
    <property type="entry name" value="Semialdhyde_dhC_1"/>
    <property type="match status" value="1"/>
</dbReference>
<evidence type="ECO:0000256" key="3">
    <source>
        <dbReference type="ARBA" id="ARBA00022857"/>
    </source>
</evidence>
<dbReference type="InterPro" id="IPR058924">
    <property type="entry name" value="AGPR_dimerisation_dom"/>
</dbReference>
<dbReference type="Proteomes" id="UP001575105">
    <property type="component" value="Unassembled WGS sequence"/>
</dbReference>
<keyword evidence="4 5" id="KW-0560">Oxidoreductase</keyword>
<keyword evidence="2 5" id="KW-0028">Amino-acid biosynthesis</keyword>
<name>A0ABV4U9K0_9BACT</name>
<dbReference type="EMBL" id="JBGUBD010000017">
    <property type="protein sequence ID" value="MFA9480231.1"/>
    <property type="molecule type" value="Genomic_DNA"/>
</dbReference>
<dbReference type="InterPro" id="IPR000534">
    <property type="entry name" value="Semialdehyde_DH_NAD-bd"/>
</dbReference>
<dbReference type="GO" id="GO:0003942">
    <property type="term" value="F:N-acetyl-gamma-glutamyl-phosphate reductase activity"/>
    <property type="evidence" value="ECO:0007669"/>
    <property type="project" value="UniProtKB-EC"/>
</dbReference>
<dbReference type="InterPro" id="IPR023013">
    <property type="entry name" value="AGPR_AS"/>
</dbReference>
<dbReference type="HAMAP" id="MF_00150">
    <property type="entry name" value="ArgC_type1"/>
    <property type="match status" value="1"/>
</dbReference>
<dbReference type="PANTHER" id="PTHR32338">
    <property type="entry name" value="N-ACETYL-GAMMA-GLUTAMYL-PHOSPHATE REDUCTASE, CHLOROPLASTIC-RELATED-RELATED"/>
    <property type="match status" value="1"/>
</dbReference>
<dbReference type="CDD" id="cd23934">
    <property type="entry name" value="AGPR_1_C"/>
    <property type="match status" value="1"/>
</dbReference>
<dbReference type="SUPFAM" id="SSF51735">
    <property type="entry name" value="NAD(P)-binding Rossmann-fold domains"/>
    <property type="match status" value="1"/>
</dbReference>
<organism evidence="8 9">
    <name type="scientific">Natronomicrosphaera hydrolytica</name>
    <dbReference type="NCBI Taxonomy" id="3242702"/>
    <lineage>
        <taxon>Bacteria</taxon>
        <taxon>Pseudomonadati</taxon>
        <taxon>Planctomycetota</taxon>
        <taxon>Phycisphaerae</taxon>
        <taxon>Phycisphaerales</taxon>
        <taxon>Phycisphaeraceae</taxon>
        <taxon>Natronomicrosphaera</taxon>
    </lineage>
</organism>
<keyword evidence="3 5" id="KW-0521">NADP</keyword>
<dbReference type="EC" id="1.2.1.38" evidence="5"/>
<evidence type="ECO:0000256" key="2">
    <source>
        <dbReference type="ARBA" id="ARBA00022605"/>
    </source>
</evidence>
<dbReference type="SUPFAM" id="SSF55347">
    <property type="entry name" value="Glyceraldehyde-3-phosphate dehydrogenase-like, C-terminal domain"/>
    <property type="match status" value="1"/>
</dbReference>
<proteinExistence type="inferred from homology"/>
<dbReference type="RefSeq" id="WP_425347155.1">
    <property type="nucleotide sequence ID" value="NZ_JBGUBD010000017.1"/>
</dbReference>
<dbReference type="NCBIfam" id="TIGR01850">
    <property type="entry name" value="argC"/>
    <property type="match status" value="1"/>
</dbReference>
<dbReference type="Gene3D" id="3.30.360.10">
    <property type="entry name" value="Dihydrodipicolinate Reductase, domain 2"/>
    <property type="match status" value="1"/>
</dbReference>
<comment type="similarity">
    <text evidence="5">Belongs to the NAGSA dehydrogenase family. Type 1 subfamily.</text>
</comment>
<comment type="function">
    <text evidence="5">Catalyzes the NADPH-dependent reduction of N-acetyl-5-glutamyl phosphate to yield N-acetyl-L-glutamate 5-semialdehyde.</text>
</comment>
<evidence type="ECO:0000313" key="8">
    <source>
        <dbReference type="EMBL" id="MFA9480231.1"/>
    </source>
</evidence>
<dbReference type="InterPro" id="IPR000706">
    <property type="entry name" value="AGPR_type-1"/>
</dbReference>
<evidence type="ECO:0000256" key="1">
    <source>
        <dbReference type="ARBA" id="ARBA00022571"/>
    </source>
</evidence>
<evidence type="ECO:0000256" key="5">
    <source>
        <dbReference type="HAMAP-Rule" id="MF_00150"/>
    </source>
</evidence>
<dbReference type="Gene3D" id="3.40.50.720">
    <property type="entry name" value="NAD(P)-binding Rossmann-like Domain"/>
    <property type="match status" value="1"/>
</dbReference>
<dbReference type="SMART" id="SM00859">
    <property type="entry name" value="Semialdhyde_dh"/>
    <property type="match status" value="1"/>
</dbReference>
<comment type="caution">
    <text evidence="8">The sequence shown here is derived from an EMBL/GenBank/DDBJ whole genome shotgun (WGS) entry which is preliminary data.</text>
</comment>
<feature type="active site" evidence="5 6">
    <location>
        <position position="155"/>
    </location>
</feature>